<gene>
    <name evidence="1" type="ORF">PPNO1_LOCUS1490</name>
</gene>
<accession>A0A9P1GWS3</accession>
<proteinExistence type="predicted"/>
<name>A0A9P1GWS3_9PEZI</name>
<protein>
    <submittedName>
        <fullName evidence="1">Uncharacterized protein</fullName>
    </submittedName>
</protein>
<dbReference type="Proteomes" id="UP000838763">
    <property type="component" value="Unassembled WGS sequence"/>
</dbReference>
<dbReference type="AlphaFoldDB" id="A0A9P1GWS3"/>
<organism evidence="1 2">
    <name type="scientific">Parascedosporium putredinis</name>
    <dbReference type="NCBI Taxonomy" id="1442378"/>
    <lineage>
        <taxon>Eukaryota</taxon>
        <taxon>Fungi</taxon>
        <taxon>Dikarya</taxon>
        <taxon>Ascomycota</taxon>
        <taxon>Pezizomycotina</taxon>
        <taxon>Sordariomycetes</taxon>
        <taxon>Hypocreomycetidae</taxon>
        <taxon>Microascales</taxon>
        <taxon>Microascaceae</taxon>
        <taxon>Parascedosporium</taxon>
    </lineage>
</organism>
<dbReference type="EMBL" id="CALLCH030000002">
    <property type="protein sequence ID" value="CAI4211715.1"/>
    <property type="molecule type" value="Genomic_DNA"/>
</dbReference>
<sequence length="319" mass="35738">MEVQVGRLEEVSSEEVHRHPLLYSHHFYSGPLRGIFSTLQRRHLLRDVQTLVLDGLSVTADLCHELLNDPKFNVRILSLRGAKNLNERSLRKALKYACRPSRPANSPRLRGLYIFTSKPTESQIGEEVGASGDLWYVRKGRVIDQELSSEWAETLIDCQGVISFDAPLCTAPCHMNSPRMVASLPNRVRSGPLPRLHALDESQASEKSFNGAVLSAVSTCIGRTQKTCTGCGGGYCIVHHEGSSPTLCDWCSQRRRQMVTAQNAPPRAIPQHPQQMPGCKTKSKQAWLTWMRNQNSIGERRARERTFPRDGLRCLAARS</sequence>
<evidence type="ECO:0000313" key="1">
    <source>
        <dbReference type="EMBL" id="CAI4211715.1"/>
    </source>
</evidence>
<dbReference type="OrthoDB" id="5345494at2759"/>
<reference evidence="1" key="1">
    <citation type="submission" date="2022-11" db="EMBL/GenBank/DDBJ databases">
        <authorList>
            <person name="Scott C."/>
            <person name="Bruce N."/>
        </authorList>
    </citation>
    <scope>NUCLEOTIDE SEQUENCE</scope>
</reference>
<comment type="caution">
    <text evidence="1">The sequence shown here is derived from an EMBL/GenBank/DDBJ whole genome shotgun (WGS) entry which is preliminary data.</text>
</comment>
<evidence type="ECO:0000313" key="2">
    <source>
        <dbReference type="Proteomes" id="UP000838763"/>
    </source>
</evidence>
<keyword evidence="2" id="KW-1185">Reference proteome</keyword>